<evidence type="ECO:0000256" key="1">
    <source>
        <dbReference type="ARBA" id="ARBA00023015"/>
    </source>
</evidence>
<keyword evidence="1" id="KW-0805">Transcription regulation</keyword>
<reference evidence="6" key="1">
    <citation type="submission" date="2017-05" db="EMBL/GenBank/DDBJ databases">
        <authorList>
            <person name="Kirkegaard R."/>
            <person name="Mcilroy J S."/>
        </authorList>
    </citation>
    <scope>NUCLEOTIDE SEQUENCE [LARGE SCALE GENOMIC DNA]</scope>
</reference>
<dbReference type="PANTHER" id="PTHR33154:SF33">
    <property type="entry name" value="TRANSCRIPTIONAL REPRESSOR SDPR"/>
    <property type="match status" value="1"/>
</dbReference>
<sequence>MKQQPEILWDKGSAYDLFTSLYILHRPEEYGLRPSWAAGVRSRLPIHLRDALERTQRVVYVPLAWLHALPEPKDAATVMEALKALSPEERLPALVFADKTDQQKVEQKNYLLSLNGKQRLTAQIERQITSYLPNQFRVTKEYLRTVFEAWVDREQFGNDLVLALEAYINNFFGEEEVRIKPAQEQALKDVQNLFREHDLLTVLETLSTGVRMESVSEFSTLIMAPSFWGAPFVFSDKLDDQTGIILFGARPEGTALIPGQLVPDELLNALKAIADPTRLRILHYLRENGPTNLSELAAILRLRPPTVIHHLQNLRLAGMISVTVSPKAERRYALRISGLDTTIYRLRIFLSGE</sequence>
<dbReference type="SMART" id="SM00418">
    <property type="entry name" value="HTH_ARSR"/>
    <property type="match status" value="1"/>
</dbReference>
<dbReference type="OrthoDB" id="142007at2"/>
<evidence type="ECO:0000259" key="4">
    <source>
        <dbReference type="PROSITE" id="PS50987"/>
    </source>
</evidence>
<dbReference type="Pfam" id="PF01022">
    <property type="entry name" value="HTH_5"/>
    <property type="match status" value="1"/>
</dbReference>
<keyword evidence="3" id="KW-0804">Transcription</keyword>
<proteinExistence type="predicted"/>
<keyword evidence="2" id="KW-0238">DNA-binding</keyword>
<evidence type="ECO:0000256" key="3">
    <source>
        <dbReference type="ARBA" id="ARBA00023163"/>
    </source>
</evidence>
<feature type="domain" description="HTH arsR-type" evidence="4">
    <location>
        <begin position="258"/>
        <end position="353"/>
    </location>
</feature>
<evidence type="ECO:0000313" key="5">
    <source>
        <dbReference type="EMBL" id="SMX53082.1"/>
    </source>
</evidence>
<dbReference type="InterPro" id="IPR011991">
    <property type="entry name" value="ArsR-like_HTH"/>
</dbReference>
<dbReference type="PRINTS" id="PR00778">
    <property type="entry name" value="HTHARSR"/>
</dbReference>
<dbReference type="SUPFAM" id="SSF46785">
    <property type="entry name" value="Winged helix' DNA-binding domain"/>
    <property type="match status" value="1"/>
</dbReference>
<evidence type="ECO:0000256" key="2">
    <source>
        <dbReference type="ARBA" id="ARBA00023125"/>
    </source>
</evidence>
<dbReference type="GO" id="GO:0003677">
    <property type="term" value="F:DNA binding"/>
    <property type="evidence" value="ECO:0007669"/>
    <property type="project" value="UniProtKB-KW"/>
</dbReference>
<organism evidence="5 6">
    <name type="scientific">Candidatus Brevifilum fermentans</name>
    <dbReference type="NCBI Taxonomy" id="1986204"/>
    <lineage>
        <taxon>Bacteria</taxon>
        <taxon>Bacillati</taxon>
        <taxon>Chloroflexota</taxon>
        <taxon>Anaerolineae</taxon>
        <taxon>Anaerolineales</taxon>
        <taxon>Anaerolineaceae</taxon>
        <taxon>Candidatus Brevifilum</taxon>
    </lineage>
</organism>
<dbReference type="InterPro" id="IPR036390">
    <property type="entry name" value="WH_DNA-bd_sf"/>
</dbReference>
<dbReference type="InterPro" id="IPR051081">
    <property type="entry name" value="HTH_MetalResp_TranReg"/>
</dbReference>
<dbReference type="Gene3D" id="1.10.10.10">
    <property type="entry name" value="Winged helix-like DNA-binding domain superfamily/Winged helix DNA-binding domain"/>
    <property type="match status" value="1"/>
</dbReference>
<dbReference type="PANTHER" id="PTHR33154">
    <property type="entry name" value="TRANSCRIPTIONAL REGULATOR, ARSR FAMILY"/>
    <property type="match status" value="1"/>
</dbReference>
<dbReference type="EMBL" id="LT859958">
    <property type="protein sequence ID" value="SMX53082.1"/>
    <property type="molecule type" value="Genomic_DNA"/>
</dbReference>
<name>A0A1Y6K063_9CHLR</name>
<dbReference type="RefSeq" id="WP_087861044.1">
    <property type="nucleotide sequence ID" value="NZ_LT859958.1"/>
</dbReference>
<protein>
    <recommendedName>
        <fullName evidence="4">HTH arsR-type domain-containing protein</fullName>
    </recommendedName>
</protein>
<dbReference type="CDD" id="cd00090">
    <property type="entry name" value="HTH_ARSR"/>
    <property type="match status" value="1"/>
</dbReference>
<dbReference type="AlphaFoldDB" id="A0A1Y6K063"/>
<evidence type="ECO:0000313" key="6">
    <source>
        <dbReference type="Proteomes" id="UP000195514"/>
    </source>
</evidence>
<keyword evidence="6" id="KW-1185">Reference proteome</keyword>
<dbReference type="PROSITE" id="PS50987">
    <property type="entry name" value="HTH_ARSR_2"/>
    <property type="match status" value="1"/>
</dbReference>
<dbReference type="InterPro" id="IPR036388">
    <property type="entry name" value="WH-like_DNA-bd_sf"/>
</dbReference>
<dbReference type="Proteomes" id="UP000195514">
    <property type="component" value="Chromosome I"/>
</dbReference>
<gene>
    <name evidence="5" type="ORF">CFX1CAM_0016</name>
</gene>
<accession>A0A1Y6K063</accession>
<dbReference type="InterPro" id="IPR001845">
    <property type="entry name" value="HTH_ArsR_DNA-bd_dom"/>
</dbReference>
<dbReference type="GO" id="GO:0003700">
    <property type="term" value="F:DNA-binding transcription factor activity"/>
    <property type="evidence" value="ECO:0007669"/>
    <property type="project" value="InterPro"/>
</dbReference>
<dbReference type="KEGG" id="abat:CFX1CAM_0016"/>